<evidence type="ECO:0000256" key="4">
    <source>
        <dbReference type="ARBA" id="ARBA00023172"/>
    </source>
</evidence>
<keyword evidence="7" id="KW-1185">Reference proteome</keyword>
<dbReference type="InterPro" id="IPR002104">
    <property type="entry name" value="Integrase_catalytic"/>
</dbReference>
<dbReference type="Gene3D" id="1.10.443.10">
    <property type="entry name" value="Intergrase catalytic core"/>
    <property type="match status" value="1"/>
</dbReference>
<accession>A0AAE3II26</accession>
<evidence type="ECO:0000256" key="1">
    <source>
        <dbReference type="ARBA" id="ARBA00008857"/>
    </source>
</evidence>
<evidence type="ECO:0000256" key="2">
    <source>
        <dbReference type="ARBA" id="ARBA00022908"/>
    </source>
</evidence>
<dbReference type="InterPro" id="IPR010998">
    <property type="entry name" value="Integrase_recombinase_N"/>
</dbReference>
<comment type="caution">
    <text evidence="6">The sequence shown here is derived from an EMBL/GenBank/DDBJ whole genome shotgun (WGS) entry which is preliminary data.</text>
</comment>
<comment type="similarity">
    <text evidence="1">Belongs to the 'phage' integrase family.</text>
</comment>
<evidence type="ECO:0000313" key="6">
    <source>
        <dbReference type="EMBL" id="MCU6706658.1"/>
    </source>
</evidence>
<gene>
    <name evidence="6" type="ORF">OCV57_12105</name>
</gene>
<dbReference type="GO" id="GO:0003677">
    <property type="term" value="F:DNA binding"/>
    <property type="evidence" value="ECO:0007669"/>
    <property type="project" value="UniProtKB-KW"/>
</dbReference>
<dbReference type="InterPro" id="IPR050808">
    <property type="entry name" value="Phage_Integrase"/>
</dbReference>
<evidence type="ECO:0000313" key="7">
    <source>
        <dbReference type="Proteomes" id="UP001208131"/>
    </source>
</evidence>
<dbReference type="CDD" id="cd00397">
    <property type="entry name" value="DNA_BRE_C"/>
    <property type="match status" value="1"/>
</dbReference>
<sequence length="404" mass="46565">MLCKKCRKEIPDGSIYCNYCGKKQETTKRKTRRRARGTGTIRYKPEYKNRPYVVFSPRTTSGTGEKYIGCFKTAAEAQAALDSYFNSTHIDHSSLTLAQAYENWSFEHFESLTKSGEQGYKTAWRYLDSIAGRKMSELKTADYQRCITECAKRFSRSQCAKIKQLCSQLCKYAAQNDIIDKNYAEYITLPKEVKKEKRIFTAEELEKLWEHSSDRSVQVILFMIYTGFRIGEVFTILKKNVHLAENYMIGGIKTEAGKDRLVPFPSQIPEIKTFVQDWYNESKTDFLLNGDVNNFRKRNFYPALAECGVIPEPTVTELKSGKTTKKYDTEITPHCCRHTFATLSADCGMQPEKLQRIIGHAKYETTADIYNHSGQDAKALAEEMSKLRKPVEHFTDKRRFYGIS</sequence>
<proteinExistence type="inferred from homology"/>
<dbReference type="EMBL" id="JAOQJZ010000014">
    <property type="protein sequence ID" value="MCU6706658.1"/>
    <property type="molecule type" value="Genomic_DNA"/>
</dbReference>
<protein>
    <submittedName>
        <fullName evidence="6">Tyrosine-type recombinase/integrase</fullName>
    </submittedName>
</protein>
<dbReference type="PANTHER" id="PTHR30629:SF2">
    <property type="entry name" value="PROPHAGE INTEGRASE INTS-RELATED"/>
    <property type="match status" value="1"/>
</dbReference>
<dbReference type="GO" id="GO:0015074">
    <property type="term" value="P:DNA integration"/>
    <property type="evidence" value="ECO:0007669"/>
    <property type="project" value="UniProtKB-KW"/>
</dbReference>
<dbReference type="Gene3D" id="1.10.150.130">
    <property type="match status" value="1"/>
</dbReference>
<organism evidence="6 7">
    <name type="scientific">Hominimerdicola aceti</name>
    <dbReference type="NCBI Taxonomy" id="2981726"/>
    <lineage>
        <taxon>Bacteria</taxon>
        <taxon>Bacillati</taxon>
        <taxon>Bacillota</taxon>
        <taxon>Clostridia</taxon>
        <taxon>Eubacteriales</taxon>
        <taxon>Oscillospiraceae</taxon>
        <taxon>Hominimerdicola</taxon>
    </lineage>
</organism>
<feature type="domain" description="Tyr recombinase" evidence="5">
    <location>
        <begin position="195"/>
        <end position="385"/>
    </location>
</feature>
<dbReference type="Proteomes" id="UP001208131">
    <property type="component" value="Unassembled WGS sequence"/>
</dbReference>
<keyword evidence="3" id="KW-0238">DNA-binding</keyword>
<dbReference type="InterPro" id="IPR013762">
    <property type="entry name" value="Integrase-like_cat_sf"/>
</dbReference>
<dbReference type="PROSITE" id="PS51898">
    <property type="entry name" value="TYR_RECOMBINASE"/>
    <property type="match status" value="1"/>
</dbReference>
<dbReference type="Pfam" id="PF00589">
    <property type="entry name" value="Phage_integrase"/>
    <property type="match status" value="1"/>
</dbReference>
<dbReference type="GO" id="GO:0006310">
    <property type="term" value="P:DNA recombination"/>
    <property type="evidence" value="ECO:0007669"/>
    <property type="project" value="UniProtKB-KW"/>
</dbReference>
<evidence type="ECO:0000256" key="3">
    <source>
        <dbReference type="ARBA" id="ARBA00023125"/>
    </source>
</evidence>
<keyword evidence="4" id="KW-0233">DNA recombination</keyword>
<name>A0AAE3II26_9FIRM</name>
<dbReference type="RefSeq" id="WP_267301747.1">
    <property type="nucleotide sequence ID" value="NZ_JAOQJZ010000014.1"/>
</dbReference>
<evidence type="ECO:0000259" key="5">
    <source>
        <dbReference type="PROSITE" id="PS51898"/>
    </source>
</evidence>
<dbReference type="PANTHER" id="PTHR30629">
    <property type="entry name" value="PROPHAGE INTEGRASE"/>
    <property type="match status" value="1"/>
</dbReference>
<dbReference type="AlphaFoldDB" id="A0AAE3II26"/>
<dbReference type="InterPro" id="IPR011010">
    <property type="entry name" value="DNA_brk_join_enz"/>
</dbReference>
<dbReference type="SUPFAM" id="SSF56349">
    <property type="entry name" value="DNA breaking-rejoining enzymes"/>
    <property type="match status" value="1"/>
</dbReference>
<keyword evidence="2" id="KW-0229">DNA integration</keyword>
<reference evidence="6 7" key="1">
    <citation type="journal article" date="2021" name="ISME Commun">
        <title>Automated analysis of genomic sequences facilitates high-throughput and comprehensive description of bacteria.</title>
        <authorList>
            <person name="Hitch T.C.A."/>
        </authorList>
    </citation>
    <scope>NUCLEOTIDE SEQUENCE [LARGE SCALE GENOMIC DNA]</scope>
    <source>
        <strain evidence="6 7">Sanger_31</strain>
    </source>
</reference>